<name>A0ABV0SEJ4_9TELE</name>
<proteinExistence type="predicted"/>
<keyword evidence="3" id="KW-1185">Reference proteome</keyword>
<dbReference type="InterPro" id="IPR050757">
    <property type="entry name" value="Collagen_mod_GT25"/>
</dbReference>
<dbReference type="PANTHER" id="PTHR10730:SF6">
    <property type="entry name" value="PROCOLLAGEN-LYSINE,2-OXOGLUTARATE 5-DIOXYGENASE 2"/>
    <property type="match status" value="1"/>
</dbReference>
<organism evidence="2 3">
    <name type="scientific">Xenoophorus captivus</name>
    <dbReference type="NCBI Taxonomy" id="1517983"/>
    <lineage>
        <taxon>Eukaryota</taxon>
        <taxon>Metazoa</taxon>
        <taxon>Chordata</taxon>
        <taxon>Craniata</taxon>
        <taxon>Vertebrata</taxon>
        <taxon>Euteleostomi</taxon>
        <taxon>Actinopterygii</taxon>
        <taxon>Neopterygii</taxon>
        <taxon>Teleostei</taxon>
        <taxon>Neoteleostei</taxon>
        <taxon>Acanthomorphata</taxon>
        <taxon>Ovalentaria</taxon>
        <taxon>Atherinomorphae</taxon>
        <taxon>Cyprinodontiformes</taxon>
        <taxon>Goodeidae</taxon>
        <taxon>Xenoophorus</taxon>
    </lineage>
</organism>
<sequence>VLGMGETWKGGDVGRSIGGGQKVRLLKEAMENLADQEDLVVLFVDSYDLIFAGGPEEILRKFQQGNHKVLFAAEGMIWPDKRLADKYPLVRSGKRYLNSGGGFQKFSLSLSDDVFSQFMESQITAVHTVELILRNMLTDIPHCSSC</sequence>
<comment type="caution">
    <text evidence="2">The sequence shown here is derived from an EMBL/GenBank/DDBJ whole genome shotgun (WGS) entry which is preliminary data.</text>
</comment>
<gene>
    <name evidence="2" type="primary">PLOD2_1</name>
    <name evidence="2" type="ORF">XENOCAPTIV_010413</name>
</gene>
<protein>
    <submittedName>
        <fullName evidence="2">Procollagen-lysine,2-oxoglutarate 5-dioxygenase 2</fullName>
    </submittedName>
</protein>
<dbReference type="PANTHER" id="PTHR10730">
    <property type="entry name" value="PROCOLLAGEN-LYSINE,2-OXOGLUTARATE 5-DIOXYGENASE/GLYCOSYLTRANSFERASE 25 FAMILY MEMBER"/>
    <property type="match status" value="1"/>
</dbReference>
<dbReference type="Proteomes" id="UP001434883">
    <property type="component" value="Unassembled WGS sequence"/>
</dbReference>
<feature type="domain" description="PLOD1-3-like GT" evidence="1">
    <location>
        <begin position="1"/>
        <end position="101"/>
    </location>
</feature>
<accession>A0ABV0SEJ4</accession>
<feature type="non-terminal residue" evidence="2">
    <location>
        <position position="1"/>
    </location>
</feature>
<evidence type="ECO:0000259" key="1">
    <source>
        <dbReference type="Pfam" id="PF25342"/>
    </source>
</evidence>
<dbReference type="InterPro" id="IPR057589">
    <property type="entry name" value="GT_PLOD"/>
</dbReference>
<evidence type="ECO:0000313" key="3">
    <source>
        <dbReference type="Proteomes" id="UP001434883"/>
    </source>
</evidence>
<evidence type="ECO:0000313" key="2">
    <source>
        <dbReference type="EMBL" id="MEQ2218949.1"/>
    </source>
</evidence>
<reference evidence="2 3" key="1">
    <citation type="submission" date="2021-06" db="EMBL/GenBank/DDBJ databases">
        <authorList>
            <person name="Palmer J.M."/>
        </authorList>
    </citation>
    <scope>NUCLEOTIDE SEQUENCE [LARGE SCALE GENOMIC DNA]</scope>
    <source>
        <strain evidence="2 3">XC_2019</strain>
        <tissue evidence="2">Muscle</tissue>
    </source>
</reference>
<dbReference type="Pfam" id="PF25342">
    <property type="entry name" value="GT_PLOD"/>
    <property type="match status" value="1"/>
</dbReference>
<dbReference type="EMBL" id="JAHRIN010077898">
    <property type="protein sequence ID" value="MEQ2218949.1"/>
    <property type="molecule type" value="Genomic_DNA"/>
</dbReference>